<proteinExistence type="predicted"/>
<organism evidence="2">
    <name type="scientific">Cucumis melo</name>
    <name type="common">Muskmelon</name>
    <dbReference type="NCBI Taxonomy" id="3656"/>
    <lineage>
        <taxon>Eukaryota</taxon>
        <taxon>Viridiplantae</taxon>
        <taxon>Streptophyta</taxon>
        <taxon>Embryophyta</taxon>
        <taxon>Tracheophyta</taxon>
        <taxon>Spermatophyta</taxon>
        <taxon>Magnoliopsida</taxon>
        <taxon>eudicotyledons</taxon>
        <taxon>Gunneridae</taxon>
        <taxon>Pentapetalae</taxon>
        <taxon>rosids</taxon>
        <taxon>fabids</taxon>
        <taxon>Cucurbitales</taxon>
        <taxon>Cucurbitaceae</taxon>
        <taxon>Benincaseae</taxon>
        <taxon>Cucumis</taxon>
    </lineage>
</organism>
<keyword evidence="1" id="KW-1133">Transmembrane helix</keyword>
<dbReference type="EnsemblPlants" id="MELO3C031754.2.1">
    <property type="protein sequence ID" value="MELO3C031754.2.1"/>
    <property type="gene ID" value="MELO3C031754.2"/>
</dbReference>
<keyword evidence="1" id="KW-0812">Transmembrane</keyword>
<reference evidence="2" key="1">
    <citation type="submission" date="2023-03" db="UniProtKB">
        <authorList>
            <consortium name="EnsemblPlants"/>
        </authorList>
    </citation>
    <scope>IDENTIFICATION</scope>
</reference>
<keyword evidence="1" id="KW-0472">Membrane</keyword>
<name>A0A9I9EC58_CUCME</name>
<evidence type="ECO:0000256" key="1">
    <source>
        <dbReference type="SAM" id="Phobius"/>
    </source>
</evidence>
<protein>
    <submittedName>
        <fullName evidence="2">Uncharacterized protein</fullName>
    </submittedName>
</protein>
<evidence type="ECO:0000313" key="2">
    <source>
        <dbReference type="EnsemblPlants" id="MELO3C031754.2.1"/>
    </source>
</evidence>
<dbReference type="Gramene" id="MELO3C031754.2.1">
    <property type="protein sequence ID" value="MELO3C031754.2.1"/>
    <property type="gene ID" value="MELO3C031754.2"/>
</dbReference>
<accession>A0A9I9EC58</accession>
<dbReference type="AlphaFoldDB" id="A0A9I9EC58"/>
<feature type="transmembrane region" description="Helical" evidence="1">
    <location>
        <begin position="20"/>
        <end position="39"/>
    </location>
</feature>
<sequence length="227" mass="25510">MGQRVTISKAFRRQLHSLQYISSVIGFALDFAFLSNLSFTADRICLIRETNAFYSVSDFKLIDVLQESVLCSPFVLSLPLVINGVAVRIPTNCSLFDVNGPNMGSGSGRFSQAKSFSESAMVFEPFVRAMRKKVMKLLMTSKNPQTLYLKRFDRLFDSKTKFTQLKANAAAFVVFQPREAVSLAHHDDLRLLSFISNGFLIWLSLKKNKKGEAITHGKNDFCGDSRN</sequence>